<name>A0A6B9VDZ5_ARAHY</name>
<dbReference type="EMBL" id="CP031001">
    <property type="protein sequence ID" value="QHN78904.1"/>
    <property type="molecule type" value="Genomic_DNA"/>
</dbReference>
<accession>A0A6B9VDZ5</accession>
<evidence type="ECO:0000313" key="1">
    <source>
        <dbReference type="EMBL" id="QHN78904.1"/>
    </source>
</evidence>
<sequence>MLRQRRLSALHRRRTEAPSHSFPDLLSVLLASLLSNPNLQSANLAKVWRLDFQFHAINSSYSNRSSPSRSHRSFSSSAAASAAIVRSFATTSHHNNHR</sequence>
<reference evidence="1 2" key="1">
    <citation type="submission" date="2020-01" db="EMBL/GenBank/DDBJ databases">
        <title>Genome sequence of Arachis hypogaea, cultivar Shitouqi.</title>
        <authorList>
            <person name="Zhuang W."/>
            <person name="Chen H."/>
            <person name="Varshney R."/>
            <person name="Wang D."/>
            <person name="Ming R."/>
        </authorList>
    </citation>
    <scope>NUCLEOTIDE SEQUENCE [LARGE SCALE GENOMIC DNA]</scope>
    <source>
        <tissue evidence="1">Young leaf</tissue>
    </source>
</reference>
<protein>
    <submittedName>
        <fullName evidence="1">Uncharacterized protein</fullName>
    </submittedName>
</protein>
<dbReference type="Proteomes" id="UP000464620">
    <property type="component" value="Chromosome B09"/>
</dbReference>
<proteinExistence type="predicted"/>
<dbReference type="Gramene" id="arahy.Tifrunner.gnm2.ann2.Ah19g453800.1">
    <property type="protein sequence ID" value="arahy.Tifrunner.gnm2.ann2.Ah19g453800.1-CDS-1"/>
    <property type="gene ID" value="arahy.Tifrunner.gnm2.ann2.Ah19g453800"/>
</dbReference>
<dbReference type="AlphaFoldDB" id="A0A6B9VDZ5"/>
<evidence type="ECO:0000313" key="2">
    <source>
        <dbReference type="Proteomes" id="UP000464620"/>
    </source>
</evidence>
<organism evidence="1 2">
    <name type="scientific">Arachis hypogaea</name>
    <name type="common">Peanut</name>
    <dbReference type="NCBI Taxonomy" id="3818"/>
    <lineage>
        <taxon>Eukaryota</taxon>
        <taxon>Viridiplantae</taxon>
        <taxon>Streptophyta</taxon>
        <taxon>Embryophyta</taxon>
        <taxon>Tracheophyta</taxon>
        <taxon>Spermatophyta</taxon>
        <taxon>Magnoliopsida</taxon>
        <taxon>eudicotyledons</taxon>
        <taxon>Gunneridae</taxon>
        <taxon>Pentapetalae</taxon>
        <taxon>rosids</taxon>
        <taxon>fabids</taxon>
        <taxon>Fabales</taxon>
        <taxon>Fabaceae</taxon>
        <taxon>Papilionoideae</taxon>
        <taxon>50 kb inversion clade</taxon>
        <taxon>dalbergioids sensu lato</taxon>
        <taxon>Dalbergieae</taxon>
        <taxon>Pterocarpus clade</taxon>
        <taxon>Arachis</taxon>
    </lineage>
</organism>
<gene>
    <name evidence="1" type="ORF">DS421_19g665470</name>
</gene>